<dbReference type="SMART" id="SM00344">
    <property type="entry name" value="HTH_ASNC"/>
    <property type="match status" value="1"/>
</dbReference>
<dbReference type="Pfam" id="PF13404">
    <property type="entry name" value="HTH_AsnC-type"/>
    <property type="match status" value="1"/>
</dbReference>
<dbReference type="RefSeq" id="WP_050447422.1">
    <property type="nucleotide sequence ID" value="NZ_CADIJT010000010.1"/>
</dbReference>
<name>A0A0L0R8X5_9BURK</name>
<evidence type="ECO:0000313" key="9">
    <source>
        <dbReference type="Proteomes" id="UP001161094"/>
    </source>
</evidence>
<dbReference type="InterPro" id="IPR019887">
    <property type="entry name" value="Tscrpt_reg_AsnC/Lrp_C"/>
</dbReference>
<dbReference type="InterPro" id="IPR000485">
    <property type="entry name" value="AsnC-type_HTH_dom"/>
</dbReference>
<dbReference type="InterPro" id="IPR019885">
    <property type="entry name" value="Tscrpt_reg_HTH_AsnC-type_CS"/>
</dbReference>
<dbReference type="PROSITE" id="PS00519">
    <property type="entry name" value="HTH_ASNC_1"/>
    <property type="match status" value="1"/>
</dbReference>
<evidence type="ECO:0000313" key="10">
    <source>
        <dbReference type="Proteomes" id="UP001214170"/>
    </source>
</evidence>
<dbReference type="SUPFAM" id="SSF54909">
    <property type="entry name" value="Dimeric alpha+beta barrel"/>
    <property type="match status" value="1"/>
</dbReference>
<evidence type="ECO:0000313" key="6">
    <source>
        <dbReference type="EMBL" id="MDH0734426.1"/>
    </source>
</evidence>
<evidence type="ECO:0000256" key="2">
    <source>
        <dbReference type="ARBA" id="ARBA00023125"/>
    </source>
</evidence>
<keyword evidence="3" id="KW-0804">Transcription</keyword>
<dbReference type="Pfam" id="PF01037">
    <property type="entry name" value="AsnC_trans_reg"/>
    <property type="match status" value="1"/>
</dbReference>
<dbReference type="GO" id="GO:0043565">
    <property type="term" value="F:sequence-specific DNA binding"/>
    <property type="evidence" value="ECO:0007669"/>
    <property type="project" value="InterPro"/>
</dbReference>
<evidence type="ECO:0000256" key="1">
    <source>
        <dbReference type="ARBA" id="ARBA00023015"/>
    </source>
</evidence>
<dbReference type="PROSITE" id="PS50956">
    <property type="entry name" value="HTH_ASNC_2"/>
    <property type="match status" value="1"/>
</dbReference>
<dbReference type="EMBL" id="LGVG01000015">
    <property type="protein sequence ID" value="KNE27177.1"/>
    <property type="molecule type" value="Genomic_DNA"/>
</dbReference>
<dbReference type="PANTHER" id="PTHR30154:SF34">
    <property type="entry name" value="TRANSCRIPTIONAL REGULATOR AZLB"/>
    <property type="match status" value="1"/>
</dbReference>
<dbReference type="SUPFAM" id="SSF46785">
    <property type="entry name" value="Winged helix' DNA-binding domain"/>
    <property type="match status" value="1"/>
</dbReference>
<dbReference type="OrthoDB" id="8526125at2"/>
<evidence type="ECO:0000313" key="7">
    <source>
        <dbReference type="EMBL" id="WFP06628.1"/>
    </source>
</evidence>
<dbReference type="KEGG" id="asw:CVS48_05755"/>
<protein>
    <submittedName>
        <fullName evidence="5 6">AsnC family transcriptional regulator</fullName>
    </submittedName>
</protein>
<proteinExistence type="predicted"/>
<keyword evidence="10" id="KW-1185">Reference proteome</keyword>
<dbReference type="EMBL" id="JAOCDZ010000001">
    <property type="protein sequence ID" value="MDH0734426.1"/>
    <property type="molecule type" value="Genomic_DNA"/>
</dbReference>
<evidence type="ECO:0000259" key="4">
    <source>
        <dbReference type="PROSITE" id="PS50956"/>
    </source>
</evidence>
<dbReference type="InterPro" id="IPR036388">
    <property type="entry name" value="WH-like_DNA-bd_sf"/>
</dbReference>
<dbReference type="InterPro" id="IPR019888">
    <property type="entry name" value="Tscrpt_reg_AsnC-like"/>
</dbReference>
<dbReference type="GeneID" id="92905432"/>
<reference evidence="5 8" key="1">
    <citation type="submission" date="2015-07" db="EMBL/GenBank/DDBJ databases">
        <title>Draft genome of Achromobacter spanius.</title>
        <authorList>
            <person name="Wang X."/>
        </authorList>
    </citation>
    <scope>NUCLEOTIDE SEQUENCE [LARGE SCALE GENOMIC DNA]</scope>
    <source>
        <strain evidence="5 8">CGMCC9173</strain>
    </source>
</reference>
<keyword evidence="2" id="KW-0238">DNA-binding</keyword>
<accession>A0A0L0R8X5</accession>
<keyword evidence="1" id="KW-0805">Transcription regulation</keyword>
<reference evidence="6" key="2">
    <citation type="submission" date="2022-09" db="EMBL/GenBank/DDBJ databases">
        <title>Intensive care unit water sources are persistently colonized with multi-drug resistant bacteria and are the site of extensive horizontal gene transfer of antibiotic resistance genes.</title>
        <authorList>
            <person name="Diorio-Toth L."/>
        </authorList>
    </citation>
    <scope>NUCLEOTIDE SEQUENCE</scope>
    <source>
        <strain evidence="6">GD03843</strain>
    </source>
</reference>
<organism evidence="6 9">
    <name type="scientific">Achromobacter spanius</name>
    <dbReference type="NCBI Taxonomy" id="217203"/>
    <lineage>
        <taxon>Bacteria</taxon>
        <taxon>Pseudomonadati</taxon>
        <taxon>Pseudomonadota</taxon>
        <taxon>Betaproteobacteria</taxon>
        <taxon>Burkholderiales</taxon>
        <taxon>Alcaligenaceae</taxon>
        <taxon>Achromobacter</taxon>
    </lineage>
</organism>
<evidence type="ECO:0000313" key="5">
    <source>
        <dbReference type="EMBL" id="KNE27177.1"/>
    </source>
</evidence>
<dbReference type="Proteomes" id="UP001161094">
    <property type="component" value="Unassembled WGS sequence"/>
</dbReference>
<feature type="domain" description="HTH asnC-type" evidence="4">
    <location>
        <begin position="3"/>
        <end position="64"/>
    </location>
</feature>
<reference evidence="7 10" key="3">
    <citation type="submission" date="2023-03" db="EMBL/GenBank/DDBJ databases">
        <title>Achromobacter spanius LIG8.</title>
        <authorList>
            <person name="Shrestha S."/>
        </authorList>
    </citation>
    <scope>NUCLEOTIDE SEQUENCE [LARGE SCALE GENOMIC DNA]</scope>
    <source>
        <strain evidence="7 10">LIG8</strain>
    </source>
</reference>
<dbReference type="GO" id="GO:0005829">
    <property type="term" value="C:cytosol"/>
    <property type="evidence" value="ECO:0007669"/>
    <property type="project" value="TreeGrafter"/>
</dbReference>
<dbReference type="PRINTS" id="PR00033">
    <property type="entry name" value="HTHASNC"/>
</dbReference>
<dbReference type="Gene3D" id="1.10.10.10">
    <property type="entry name" value="Winged helix-like DNA-binding domain superfamily/Winged helix DNA-binding domain"/>
    <property type="match status" value="1"/>
</dbReference>
<dbReference type="EMBL" id="CP121261">
    <property type="protein sequence ID" value="WFP06628.1"/>
    <property type="molecule type" value="Genomic_DNA"/>
</dbReference>
<dbReference type="Proteomes" id="UP001214170">
    <property type="component" value="Chromosome"/>
</dbReference>
<dbReference type="AlphaFoldDB" id="A0A0L0R8X5"/>
<dbReference type="GO" id="GO:0043200">
    <property type="term" value="P:response to amino acid"/>
    <property type="evidence" value="ECO:0007669"/>
    <property type="project" value="TreeGrafter"/>
</dbReference>
<evidence type="ECO:0000313" key="8">
    <source>
        <dbReference type="Proteomes" id="UP000037511"/>
    </source>
</evidence>
<dbReference type="InterPro" id="IPR011008">
    <property type="entry name" value="Dimeric_a/b-barrel"/>
</dbReference>
<dbReference type="PANTHER" id="PTHR30154">
    <property type="entry name" value="LEUCINE-RESPONSIVE REGULATORY PROTEIN"/>
    <property type="match status" value="1"/>
</dbReference>
<dbReference type="Proteomes" id="UP000037511">
    <property type="component" value="Unassembled WGS sequence"/>
</dbReference>
<dbReference type="Gene3D" id="3.30.70.920">
    <property type="match status" value="1"/>
</dbReference>
<gene>
    <name evidence="5" type="ORF">AFM18_13790</name>
    <name evidence="6" type="ORF">N5D93_01315</name>
    <name evidence="7" type="ORF">P8T11_20165</name>
</gene>
<dbReference type="InterPro" id="IPR036390">
    <property type="entry name" value="WH_DNA-bd_sf"/>
</dbReference>
<sequence>MNLDKFDLAILKVLQDNARASLNEIGAAVGLSSTPCWNRIKRMEGAGVIRGYTVDIDPASLGFMDTVIVHVTLESHSEETLYEFGRALAAIPEVLEAFLVSGDYDYYIRIAVRDTRDYERLLREQLYRIPGIRHSKSCFVLRRLKETMLPLTGPVG</sequence>
<evidence type="ECO:0000256" key="3">
    <source>
        <dbReference type="ARBA" id="ARBA00023163"/>
    </source>
</evidence>